<gene>
    <name evidence="1" type="ORF">ACFO5T_12545</name>
</gene>
<proteinExistence type="predicted"/>
<evidence type="ECO:0000313" key="1">
    <source>
        <dbReference type="EMBL" id="MFC4691260.1"/>
    </source>
</evidence>
<dbReference type="Proteomes" id="UP001595878">
    <property type="component" value="Unassembled WGS sequence"/>
</dbReference>
<sequence>MYTTDDNLDEFIFRIDDKTIAKYWVHMDLNKVKIDLKSLTGDDDLCNNHKKIFKISEIYEANKDIAEELIVKAKANPDSYRKMLSKSFTKIFPDESFIDRISIGNYSKPEETLKRPYAKYSQDIARQLKLIK</sequence>
<dbReference type="RefSeq" id="WP_380034906.1">
    <property type="nucleotide sequence ID" value="NZ_JBHSHB010000024.1"/>
</dbReference>
<comment type="caution">
    <text evidence="1">The sequence shown here is derived from an EMBL/GenBank/DDBJ whole genome shotgun (WGS) entry which is preliminary data.</text>
</comment>
<accession>A0ABV9LDU2</accession>
<name>A0ABV9LDU2_9FLAO</name>
<protein>
    <submittedName>
        <fullName evidence="1">Uncharacterized protein</fullName>
    </submittedName>
</protein>
<evidence type="ECO:0000313" key="2">
    <source>
        <dbReference type="Proteomes" id="UP001595878"/>
    </source>
</evidence>
<reference evidence="2" key="1">
    <citation type="journal article" date="2019" name="Int. J. Syst. Evol. Microbiol.">
        <title>The Global Catalogue of Microorganisms (GCM) 10K type strain sequencing project: providing services to taxonomists for standard genome sequencing and annotation.</title>
        <authorList>
            <consortium name="The Broad Institute Genomics Platform"/>
            <consortium name="The Broad Institute Genome Sequencing Center for Infectious Disease"/>
            <person name="Wu L."/>
            <person name="Ma J."/>
        </authorList>
    </citation>
    <scope>NUCLEOTIDE SEQUENCE [LARGE SCALE GENOMIC DNA]</scope>
    <source>
        <strain evidence="2">CGMCC 4.7427</strain>
    </source>
</reference>
<dbReference type="EMBL" id="JBHSHB010000024">
    <property type="protein sequence ID" value="MFC4691260.1"/>
    <property type="molecule type" value="Genomic_DNA"/>
</dbReference>
<organism evidence="1 2">
    <name type="scientific">Dokdonia genika</name>
    <dbReference type="NCBI Taxonomy" id="308113"/>
    <lineage>
        <taxon>Bacteria</taxon>
        <taxon>Pseudomonadati</taxon>
        <taxon>Bacteroidota</taxon>
        <taxon>Flavobacteriia</taxon>
        <taxon>Flavobacteriales</taxon>
        <taxon>Flavobacteriaceae</taxon>
        <taxon>Dokdonia</taxon>
    </lineage>
</organism>
<keyword evidence="2" id="KW-1185">Reference proteome</keyword>